<dbReference type="AlphaFoldDB" id="A0A1I5Z6F2"/>
<accession>A0A1I5Z6F2</accession>
<proteinExistence type="predicted"/>
<dbReference type="OrthoDB" id="893865at2"/>
<reference evidence="2" key="1">
    <citation type="submission" date="2016-10" db="EMBL/GenBank/DDBJ databases">
        <authorList>
            <person name="Varghese N."/>
            <person name="Submissions S."/>
        </authorList>
    </citation>
    <scope>NUCLEOTIDE SEQUENCE [LARGE SCALE GENOMIC DNA]</scope>
    <source>
        <strain evidence="2">OR362-8,ATCC BAA-1266,JCM 13504</strain>
    </source>
</reference>
<name>A0A1I5Z6F2_HYMAR</name>
<organism evidence="1 2">
    <name type="scientific">Hymenobacter arizonensis</name>
    <name type="common">Siccationidurans arizonensis</name>
    <dbReference type="NCBI Taxonomy" id="1227077"/>
    <lineage>
        <taxon>Bacteria</taxon>
        <taxon>Pseudomonadati</taxon>
        <taxon>Bacteroidota</taxon>
        <taxon>Cytophagia</taxon>
        <taxon>Cytophagales</taxon>
        <taxon>Hymenobacteraceae</taxon>
        <taxon>Hymenobacter</taxon>
    </lineage>
</organism>
<sequence length="108" mass="12240">MAWWLLLLLLRVLTPEAALLRLHPHEHTETEEHATSGRQEIRQAVLTPQHLHCHMEQVYDVPFLLTDPLQLPTLVAPLSYARYYPQGPLARASHLLDGASLRGPPARS</sequence>
<dbReference type="EMBL" id="FOXS01000003">
    <property type="protein sequence ID" value="SFQ51697.1"/>
    <property type="molecule type" value="Genomic_DNA"/>
</dbReference>
<evidence type="ECO:0000313" key="1">
    <source>
        <dbReference type="EMBL" id="SFQ51697.1"/>
    </source>
</evidence>
<dbReference type="Proteomes" id="UP000199029">
    <property type="component" value="Unassembled WGS sequence"/>
</dbReference>
<gene>
    <name evidence="1" type="ORF">SAMN04515668_2732</name>
</gene>
<dbReference type="RefSeq" id="WP_143080200.1">
    <property type="nucleotide sequence ID" value="NZ_FOXS01000003.1"/>
</dbReference>
<protein>
    <submittedName>
        <fullName evidence="1">Uncharacterized protein</fullName>
    </submittedName>
</protein>
<evidence type="ECO:0000313" key="2">
    <source>
        <dbReference type="Proteomes" id="UP000199029"/>
    </source>
</evidence>
<keyword evidence="2" id="KW-1185">Reference proteome</keyword>